<gene>
    <name evidence="3" type="ORF">SAMN06273567_11764</name>
</gene>
<keyword evidence="2" id="KW-0732">Signal</keyword>
<keyword evidence="4" id="KW-1185">Reference proteome</keyword>
<name>A0A521FTV2_9ACTN</name>
<feature type="compositionally biased region" description="Low complexity" evidence="1">
    <location>
        <begin position="32"/>
        <end position="48"/>
    </location>
</feature>
<feature type="signal peptide" evidence="2">
    <location>
        <begin position="1"/>
        <end position="19"/>
    </location>
</feature>
<reference evidence="3 4" key="1">
    <citation type="submission" date="2017-05" db="EMBL/GenBank/DDBJ databases">
        <authorList>
            <person name="Varghese N."/>
            <person name="Submissions S."/>
        </authorList>
    </citation>
    <scope>NUCLEOTIDE SEQUENCE [LARGE SCALE GENOMIC DNA]</scope>
    <source>
        <strain evidence="3 4">DSM 46834</strain>
    </source>
</reference>
<evidence type="ECO:0000256" key="2">
    <source>
        <dbReference type="SAM" id="SignalP"/>
    </source>
</evidence>
<dbReference type="RefSeq" id="WP_142461093.1">
    <property type="nucleotide sequence ID" value="NZ_FXTJ01000017.1"/>
</dbReference>
<evidence type="ECO:0000256" key="1">
    <source>
        <dbReference type="SAM" id="MobiDB-lite"/>
    </source>
</evidence>
<proteinExistence type="predicted"/>
<dbReference type="Proteomes" id="UP000317484">
    <property type="component" value="Unassembled WGS sequence"/>
</dbReference>
<organism evidence="3 4">
    <name type="scientific">Geodermatophilus aquaeductus</name>
    <dbReference type="NCBI Taxonomy" id="1564161"/>
    <lineage>
        <taxon>Bacteria</taxon>
        <taxon>Bacillati</taxon>
        <taxon>Actinomycetota</taxon>
        <taxon>Actinomycetes</taxon>
        <taxon>Geodermatophilales</taxon>
        <taxon>Geodermatophilaceae</taxon>
        <taxon>Geodermatophilus</taxon>
    </lineage>
</organism>
<evidence type="ECO:0000313" key="3">
    <source>
        <dbReference type="EMBL" id="SMO99597.1"/>
    </source>
</evidence>
<accession>A0A521FTV2</accession>
<dbReference type="AlphaFoldDB" id="A0A521FTV2"/>
<dbReference type="EMBL" id="FXTJ01000017">
    <property type="protein sequence ID" value="SMO99597.1"/>
    <property type="molecule type" value="Genomic_DNA"/>
</dbReference>
<evidence type="ECO:0000313" key="4">
    <source>
        <dbReference type="Proteomes" id="UP000317484"/>
    </source>
</evidence>
<feature type="chain" id="PRO_5039019006" evidence="2">
    <location>
        <begin position="20"/>
        <end position="239"/>
    </location>
</feature>
<sequence>MRPRLVPSLTCAAVLLATAGCGLLGEPGDTAVTDRPPAAVAPTPAVTPAAPPPPGPVEVARATLDDRYGGTAYSGTVSVTRSPATAGPPPLPPPFAEDCALPDDGSVRTVDVDVTFADTSRAGMAGLAADVALTAAGGGPPRAGAAVFVESSATGARWCQDGTTAPTTDRFAMGSGVGSVTTVTVHVVLRDALPTGDLVLRLTGLADEAGSNATGPWDAVTASAGACADDPAALCVPLG</sequence>
<dbReference type="PROSITE" id="PS51257">
    <property type="entry name" value="PROKAR_LIPOPROTEIN"/>
    <property type="match status" value="1"/>
</dbReference>
<protein>
    <submittedName>
        <fullName evidence="3">Uncharacterized protein</fullName>
    </submittedName>
</protein>
<feature type="region of interest" description="Disordered" evidence="1">
    <location>
        <begin position="32"/>
        <end position="55"/>
    </location>
</feature>